<dbReference type="Proteomes" id="UP000183982">
    <property type="component" value="Unassembled WGS sequence"/>
</dbReference>
<reference evidence="3" key="1">
    <citation type="submission" date="2016-11" db="EMBL/GenBank/DDBJ databases">
        <authorList>
            <person name="Varghese N."/>
            <person name="Submissions S."/>
        </authorList>
    </citation>
    <scope>NUCLEOTIDE SEQUENCE [LARGE SCALE GENOMIC DNA]</scope>
    <source>
        <strain evidence="3">DSM 100564</strain>
    </source>
</reference>
<dbReference type="InterPro" id="IPR002575">
    <property type="entry name" value="Aminoglycoside_PTrfase"/>
</dbReference>
<accession>A0A1M6QKL7</accession>
<evidence type="ECO:0000313" key="2">
    <source>
        <dbReference type="EMBL" id="SHK20792.1"/>
    </source>
</evidence>
<evidence type="ECO:0000313" key="3">
    <source>
        <dbReference type="Proteomes" id="UP000183982"/>
    </source>
</evidence>
<evidence type="ECO:0000259" key="1">
    <source>
        <dbReference type="Pfam" id="PF01636"/>
    </source>
</evidence>
<gene>
    <name evidence="2" type="ORF">SAMN05444000_12227</name>
</gene>
<dbReference type="SUPFAM" id="SSF56112">
    <property type="entry name" value="Protein kinase-like (PK-like)"/>
    <property type="match status" value="1"/>
</dbReference>
<sequence>MDSTLEQTFANPPTLLVDAIVAKFDWAKGASWTLLSGGRTNFAWKLSPESGGAAAVVKLYRGPALNPLFPNDPKSEALLLKLLLGTGLAPKPLASLSTEVGECNVYSHIPGETWRRDTSIVGKLMQGLHCLTAPNDLQIAPSGSRALGEKTESILVKCDEKSSILRERPNEHVLASQRQSLLHGDIVPGNLIWNETGLHLIDWQCPSIGDPCEDIAIFLSPAMQSLYRGSPLLETEIADFFEAYDDPVTETRYRSLAPWYHWRMAAYCLWQSQNGRPDYAEALELEIDALQRSRTR</sequence>
<dbReference type="RefSeq" id="WP_083599371.1">
    <property type="nucleotide sequence ID" value="NZ_FQZQ01000022.1"/>
</dbReference>
<proteinExistence type="predicted"/>
<feature type="domain" description="Aminoglycoside phosphotransferase" evidence="1">
    <location>
        <begin position="32"/>
        <end position="252"/>
    </location>
</feature>
<dbReference type="STRING" id="1470563.SAMN05444000_12227"/>
<keyword evidence="3" id="KW-1185">Reference proteome</keyword>
<dbReference type="Gene3D" id="3.90.1200.10">
    <property type="match status" value="1"/>
</dbReference>
<dbReference type="Pfam" id="PF01636">
    <property type="entry name" value="APH"/>
    <property type="match status" value="1"/>
</dbReference>
<dbReference type="AlphaFoldDB" id="A0A1M6QKL7"/>
<name>A0A1M6QKL7_9RHOB</name>
<keyword evidence="2" id="KW-0808">Transferase</keyword>
<dbReference type="EMBL" id="FQZQ01000022">
    <property type="protein sequence ID" value="SHK20792.1"/>
    <property type="molecule type" value="Genomic_DNA"/>
</dbReference>
<organism evidence="2 3">
    <name type="scientific">Shimia gijangensis</name>
    <dbReference type="NCBI Taxonomy" id="1470563"/>
    <lineage>
        <taxon>Bacteria</taxon>
        <taxon>Pseudomonadati</taxon>
        <taxon>Pseudomonadota</taxon>
        <taxon>Alphaproteobacteria</taxon>
        <taxon>Rhodobacterales</taxon>
        <taxon>Roseobacteraceae</taxon>
    </lineage>
</organism>
<dbReference type="OrthoDB" id="7334546at2"/>
<dbReference type="InterPro" id="IPR011009">
    <property type="entry name" value="Kinase-like_dom_sf"/>
</dbReference>
<protein>
    <submittedName>
        <fullName evidence="2">Phosphotransferase enzyme family protein</fullName>
    </submittedName>
</protein>
<dbReference type="GO" id="GO:0016740">
    <property type="term" value="F:transferase activity"/>
    <property type="evidence" value="ECO:0007669"/>
    <property type="project" value="UniProtKB-KW"/>
</dbReference>